<dbReference type="InterPro" id="IPR011989">
    <property type="entry name" value="ARM-like"/>
</dbReference>
<sequence>MTIALLVTPAPDRRIFLPSIPRPSTAIKYRSRFFGCPPQEFKLVDHMGRVIDNAKAKRAGKASSLGPEKTPGPPNTNESDIKPLPEQNEALISLTNSVLKLFNKSQNSLTGHRKLVNNLHGLFLSSIKLREEFHAGEASDKTIKLTGEKTFTEAIYTILDNVVITKKGIIEADRVVRFVGAFCAFATEHDPDKDSSEQTSTNRLLLHLIKYLSRGFEAKNKIVRFRCCQLLAYVVNSLEEIDDDLFSDLKTKLLIRAHDKEKDVRQQAAIALMNFRPVNEDEEDDGEENVNDALIELMIRDPSSEVRRTVLHKLCEMPTAATLPAILTRLRDIDPLIRRMVYRDLYLAATAKPEPTLPHDPAQCFTLDQRHLILKGLKDREDSVRKETINLINCWIKIGYGGDIEKLLSVMDLISIVSAEGEDEDHKSKIDNIEHMVKAWVTVGRLNPSSDPDDETNNVDQFGSEAWWTNLNVERAFLLRVVAEHYKSLQDEIKLDEVMPVVTALAFRIEQHFQTLSELLNVIEHATANGVEDDEFEQKVQLAAQKTFVLRELLMVAMIADYGDEIGRRKMFSLLRDLLSDQLLPHSLIPGCLEVLLKLSTSERDFMRVIVELVQELRGNLENDPNFATTIKPGKDDQQDDDEDDGSDPDEGQGEASFRKGKNGKIEVTNFSLNPANTDLDLRCLAIVKCLLERVSGSIKDNTSMFGIVHELIVPAVRCKEGPIRERGLVCLGLCSLLDRQIALDSFGVFVHQVQAAENELRIKVLKIVFDILLQHGIGFLAEKGHGPERVIEFLLYSLDQDSKDVQATAAIGISKLMLSGIITSSEVLQMLVLVYFSPETCDNQKLRQCLSYFLPVYCYCSSVNQRRMQSMMLPALDVLSGVYDDQEDKTEMLTPNQIAAQLVDWTDPSKVVVLPGYKVDWELHLDAAIEIVKNLYRVKEKDERKMYCQMLPRLTLPDNLDNSAKLRGLSLLITDLCERRPLNDFLSRNLLVKFHSAVQKKYSDQFVNLDEEAVKHEESLKEYFEFMEEFSKSNEGDDDSEADDINSDPDAGSDDYNAKVVSKKTPMKKTIKSVARHSIATLRHEEISDDDVDEGDAPRRSGRQRSSRQSNPKALTIQEELASLIGSSTDEDDSSDAASSEKED</sequence>
<dbReference type="PANTHER" id="PTHR14418">
    <property type="entry name" value="CONDENSIN COMPLEX SUBUNIT 3-RELATED"/>
    <property type="match status" value="1"/>
</dbReference>
<feature type="region of interest" description="Disordered" evidence="8">
    <location>
        <begin position="1083"/>
        <end position="1145"/>
    </location>
</feature>
<feature type="region of interest" description="Disordered" evidence="8">
    <location>
        <begin position="1032"/>
        <end position="1062"/>
    </location>
</feature>
<comment type="similarity">
    <text evidence="2">Belongs to the CND3 (condensin subunit 3) family.</text>
</comment>
<evidence type="ECO:0000256" key="2">
    <source>
        <dbReference type="ARBA" id="ARBA00006533"/>
    </source>
</evidence>
<comment type="subcellular location">
    <subcellularLocation>
        <location evidence="1">Chromosome</location>
    </subcellularLocation>
</comment>
<dbReference type="GO" id="GO:0000793">
    <property type="term" value="C:condensed chromosome"/>
    <property type="evidence" value="ECO:0007669"/>
    <property type="project" value="TreeGrafter"/>
</dbReference>
<dbReference type="GO" id="GO:0051301">
    <property type="term" value="P:cell division"/>
    <property type="evidence" value="ECO:0007669"/>
    <property type="project" value="UniProtKB-KW"/>
</dbReference>
<evidence type="ECO:0000259" key="9">
    <source>
        <dbReference type="Pfam" id="PF12719"/>
    </source>
</evidence>
<dbReference type="GO" id="GO:0007076">
    <property type="term" value="P:mitotic chromosome condensation"/>
    <property type="evidence" value="ECO:0007669"/>
    <property type="project" value="InterPro"/>
</dbReference>
<feature type="region of interest" description="Disordered" evidence="8">
    <location>
        <begin position="624"/>
        <end position="659"/>
    </location>
</feature>
<evidence type="ECO:0000256" key="4">
    <source>
        <dbReference type="ARBA" id="ARBA00022618"/>
    </source>
</evidence>
<proteinExistence type="inferred from homology"/>
<dbReference type="OrthoDB" id="27187at2759"/>
<accession>A0A9Q3H4R8</accession>
<name>A0A9Q3H4R8_9BASI</name>
<evidence type="ECO:0000256" key="1">
    <source>
        <dbReference type="ARBA" id="ARBA00004286"/>
    </source>
</evidence>
<evidence type="ECO:0000313" key="11">
    <source>
        <dbReference type="Proteomes" id="UP000765509"/>
    </source>
</evidence>
<protein>
    <recommendedName>
        <fullName evidence="9">Nuclear condensin complex subunit 3 C-terminal domain-containing protein</fullName>
    </recommendedName>
</protein>
<dbReference type="GO" id="GO:0000796">
    <property type="term" value="C:condensin complex"/>
    <property type="evidence" value="ECO:0007669"/>
    <property type="project" value="InterPro"/>
</dbReference>
<keyword evidence="4" id="KW-0132">Cell division</keyword>
<evidence type="ECO:0000256" key="3">
    <source>
        <dbReference type="ARBA" id="ARBA00022454"/>
    </source>
</evidence>
<dbReference type="Gene3D" id="1.25.10.10">
    <property type="entry name" value="Leucine-rich Repeat Variant"/>
    <property type="match status" value="1"/>
</dbReference>
<evidence type="ECO:0000256" key="5">
    <source>
        <dbReference type="ARBA" id="ARBA00022776"/>
    </source>
</evidence>
<organism evidence="10 11">
    <name type="scientific">Austropuccinia psidii MF-1</name>
    <dbReference type="NCBI Taxonomy" id="1389203"/>
    <lineage>
        <taxon>Eukaryota</taxon>
        <taxon>Fungi</taxon>
        <taxon>Dikarya</taxon>
        <taxon>Basidiomycota</taxon>
        <taxon>Pucciniomycotina</taxon>
        <taxon>Pucciniomycetes</taxon>
        <taxon>Pucciniales</taxon>
        <taxon>Sphaerophragmiaceae</taxon>
        <taxon>Austropuccinia</taxon>
    </lineage>
</organism>
<keyword evidence="11" id="KW-1185">Reference proteome</keyword>
<dbReference type="InterPro" id="IPR025977">
    <property type="entry name" value="Cnd3_C"/>
</dbReference>
<keyword evidence="7" id="KW-0131">Cell cycle</keyword>
<reference evidence="10" key="1">
    <citation type="submission" date="2021-03" db="EMBL/GenBank/DDBJ databases">
        <title>Draft genome sequence of rust myrtle Austropuccinia psidii MF-1, a brazilian biotype.</title>
        <authorList>
            <person name="Quecine M.C."/>
            <person name="Pachon D.M.R."/>
            <person name="Bonatelli M.L."/>
            <person name="Correr F.H."/>
            <person name="Franceschini L.M."/>
            <person name="Leite T.F."/>
            <person name="Margarido G.R.A."/>
            <person name="Almeida C.A."/>
            <person name="Ferrarezi J.A."/>
            <person name="Labate C.A."/>
        </authorList>
    </citation>
    <scope>NUCLEOTIDE SEQUENCE</scope>
    <source>
        <strain evidence="10">MF-1</strain>
    </source>
</reference>
<keyword evidence="3" id="KW-0158">Chromosome</keyword>
<dbReference type="EMBL" id="AVOT02010901">
    <property type="protein sequence ID" value="MBW0491082.1"/>
    <property type="molecule type" value="Genomic_DNA"/>
</dbReference>
<dbReference type="SUPFAM" id="SSF48371">
    <property type="entry name" value="ARM repeat"/>
    <property type="match status" value="1"/>
</dbReference>
<feature type="region of interest" description="Disordered" evidence="8">
    <location>
        <begin position="55"/>
        <end position="82"/>
    </location>
</feature>
<dbReference type="Pfam" id="PF13646">
    <property type="entry name" value="HEAT_2"/>
    <property type="match status" value="1"/>
</dbReference>
<comment type="caution">
    <text evidence="10">The sequence shown here is derived from an EMBL/GenBank/DDBJ whole genome shotgun (WGS) entry which is preliminary data.</text>
</comment>
<dbReference type="Pfam" id="PF12719">
    <property type="entry name" value="Cnd3"/>
    <property type="match status" value="1"/>
</dbReference>
<feature type="domain" description="Nuclear condensin complex subunit 3 C-terminal" evidence="9">
    <location>
        <begin position="683"/>
        <end position="957"/>
    </location>
</feature>
<dbReference type="InterPro" id="IPR016024">
    <property type="entry name" value="ARM-type_fold"/>
</dbReference>
<dbReference type="PANTHER" id="PTHR14418:SF5">
    <property type="entry name" value="CONDENSIN COMPLEX SUBUNIT 3"/>
    <property type="match status" value="1"/>
</dbReference>
<dbReference type="InterPro" id="IPR027165">
    <property type="entry name" value="CND3"/>
</dbReference>
<feature type="compositionally biased region" description="Acidic residues" evidence="8">
    <location>
        <begin position="638"/>
        <end position="653"/>
    </location>
</feature>
<keyword evidence="6" id="KW-0226">DNA condensation</keyword>
<evidence type="ECO:0000256" key="7">
    <source>
        <dbReference type="ARBA" id="ARBA00023306"/>
    </source>
</evidence>
<gene>
    <name evidence="10" type="ORF">O181_030797</name>
</gene>
<evidence type="ECO:0000256" key="6">
    <source>
        <dbReference type="ARBA" id="ARBA00023067"/>
    </source>
</evidence>
<dbReference type="AlphaFoldDB" id="A0A9Q3H4R8"/>
<evidence type="ECO:0000256" key="8">
    <source>
        <dbReference type="SAM" id="MobiDB-lite"/>
    </source>
</evidence>
<feature type="compositionally biased region" description="Acidic residues" evidence="8">
    <location>
        <begin position="1037"/>
        <end position="1054"/>
    </location>
</feature>
<evidence type="ECO:0000313" key="10">
    <source>
        <dbReference type="EMBL" id="MBW0491082.1"/>
    </source>
</evidence>
<keyword evidence="5" id="KW-0498">Mitosis</keyword>
<dbReference type="Proteomes" id="UP000765509">
    <property type="component" value="Unassembled WGS sequence"/>
</dbReference>